<evidence type="ECO:0008006" key="7">
    <source>
        <dbReference type="Google" id="ProtNLM"/>
    </source>
</evidence>
<dbReference type="GO" id="GO:0038203">
    <property type="term" value="P:TORC2 signaling"/>
    <property type="evidence" value="ECO:0007669"/>
    <property type="project" value="TreeGrafter"/>
</dbReference>
<dbReference type="Pfam" id="PF16979">
    <property type="entry name" value="SIN1_PH"/>
    <property type="match status" value="1"/>
</dbReference>
<feature type="compositionally biased region" description="Low complexity" evidence="2">
    <location>
        <begin position="276"/>
        <end position="288"/>
    </location>
</feature>
<dbReference type="AlphaFoldDB" id="A0A0C2WC86"/>
<dbReference type="InterPro" id="IPR008828">
    <property type="entry name" value="Sin1/Avo1"/>
</dbReference>
<feature type="compositionally biased region" description="Basic residues" evidence="2">
    <location>
        <begin position="324"/>
        <end position="335"/>
    </location>
</feature>
<feature type="compositionally biased region" description="Basic and acidic residues" evidence="2">
    <location>
        <begin position="208"/>
        <end position="219"/>
    </location>
</feature>
<feature type="compositionally biased region" description="Acidic residues" evidence="2">
    <location>
        <begin position="225"/>
        <end position="258"/>
    </location>
</feature>
<dbReference type="OrthoDB" id="241990at2759"/>
<dbReference type="PANTHER" id="PTHR13335:SF1">
    <property type="entry name" value="TARGET OF RAPAMYCIN COMPLEX 2 SUBUNIT MAPKAP1"/>
    <property type="match status" value="1"/>
</dbReference>
<dbReference type="Pfam" id="PF16978">
    <property type="entry name" value="CRIM"/>
    <property type="match status" value="1"/>
</dbReference>
<dbReference type="GO" id="GO:0005546">
    <property type="term" value="F:phosphatidylinositol-4,5-bisphosphate binding"/>
    <property type="evidence" value="ECO:0007669"/>
    <property type="project" value="TreeGrafter"/>
</dbReference>
<evidence type="ECO:0000256" key="1">
    <source>
        <dbReference type="ARBA" id="ARBA00009407"/>
    </source>
</evidence>
<organism evidence="5 6">
    <name type="scientific">Serendipita vermifera MAFF 305830</name>
    <dbReference type="NCBI Taxonomy" id="933852"/>
    <lineage>
        <taxon>Eukaryota</taxon>
        <taxon>Fungi</taxon>
        <taxon>Dikarya</taxon>
        <taxon>Basidiomycota</taxon>
        <taxon>Agaricomycotina</taxon>
        <taxon>Agaricomycetes</taxon>
        <taxon>Sebacinales</taxon>
        <taxon>Serendipitaceae</taxon>
        <taxon>Serendipita</taxon>
    </lineage>
</organism>
<dbReference type="InterPro" id="IPR011993">
    <property type="entry name" value="PH-like_dom_sf"/>
</dbReference>
<feature type="compositionally biased region" description="Polar residues" evidence="2">
    <location>
        <begin position="338"/>
        <end position="347"/>
    </location>
</feature>
<proteinExistence type="inferred from homology"/>
<dbReference type="GO" id="GO:0031932">
    <property type="term" value="C:TORC2 complex"/>
    <property type="evidence" value="ECO:0007669"/>
    <property type="project" value="InterPro"/>
</dbReference>
<dbReference type="InterPro" id="IPR031567">
    <property type="entry name" value="CRIM_dom"/>
</dbReference>
<feature type="domain" description="CRIM" evidence="3">
    <location>
        <begin position="406"/>
        <end position="547"/>
    </location>
</feature>
<protein>
    <recommendedName>
        <fullName evidence="7">Sin1 middle CRIM domain-containing protein</fullName>
    </recommendedName>
</protein>
<dbReference type="Proteomes" id="UP000054097">
    <property type="component" value="Unassembled WGS sequence"/>
</dbReference>
<feature type="region of interest" description="Disordered" evidence="2">
    <location>
        <begin position="113"/>
        <end position="142"/>
    </location>
</feature>
<dbReference type="InterPro" id="IPR031313">
    <property type="entry name" value="Sin1_PH_dom"/>
</dbReference>
<sequence length="848" mass="91951">MSLVSDPDYMIHQLRLTYLRNVEDPYASRLISFHPRHLENPHVLAAGLADPDRWPQLNMPSTPKPAPLNPSGSPILSRAVQSTAKEELQPRWTGNGGAVGGASLKYTTTILGPTRTGMMGMRTHGRRSSNSSSIGDKRVRADSNPVVTVQEASAPSNAPAPEARQAANLPEINANNQAAVVLPNFSRNAEMEARRKARIQARNALAELREHNLGHEKAPETPIPDTEEAIQDASSESESDSDSDEMGVAPDDELDPEFESQHLANSAGSDEGSLPSTASGISTSQSSGYPVQRSGRKFSQTTDNRLDTHTEEHSSDEDTSTSRARQHRRHSHHRVKSDTPSVVSVNVDTGRPSTKPRPPSLDLSTPKGASSKAERGRDTVTSPSNALENYFARKPISTRPSKPPASALTKMLVAQAAVTDNPFTELYGAIAGRGDAPSITLNIFFPESKKPFSATKLTARKDATVEEIIGFGLWTYCEQKLEPPLDLGEPSSDAAVSAAGWVLRIGEEDGEVDEDFPAPDRMAKISKFSFPAYAICKATPAQVAQNKSTEAKITRRLSRLMIAKKRPVETSTAQAPANAAGGPAAGGVGMSLMPSMGTLPAMGMSSSVGGSAHRGPAVFLRICVPEDTDAVLRYTTINVTSDWYMADVLEHICRRRKIANHKEYALVSQEKKIVIPMDRTVASLQGETELMLVKKTSLGEDFKPPGRATDPNASIFAKRMSELAGPSAGPKMDFTDAYQSWVVYRKLPVMVGRLERTLAIDGDHIHIMPSTKGFLDNVKTTSYRIDSIQSARQAKKAPSNVKIKVSQDGTNKTYDFEAENEATAEIIVQRIKALIKSNPKRASTLRRK</sequence>
<evidence type="ECO:0000313" key="6">
    <source>
        <dbReference type="Proteomes" id="UP000054097"/>
    </source>
</evidence>
<name>A0A0C2WC86_SERVB</name>
<reference evidence="5 6" key="1">
    <citation type="submission" date="2014-04" db="EMBL/GenBank/DDBJ databases">
        <authorList>
            <consortium name="DOE Joint Genome Institute"/>
            <person name="Kuo A."/>
            <person name="Zuccaro A."/>
            <person name="Kohler A."/>
            <person name="Nagy L.G."/>
            <person name="Floudas D."/>
            <person name="Copeland A."/>
            <person name="Barry K.W."/>
            <person name="Cichocki N."/>
            <person name="Veneault-Fourrey C."/>
            <person name="LaButti K."/>
            <person name="Lindquist E.A."/>
            <person name="Lipzen A."/>
            <person name="Lundell T."/>
            <person name="Morin E."/>
            <person name="Murat C."/>
            <person name="Sun H."/>
            <person name="Tunlid A."/>
            <person name="Henrissat B."/>
            <person name="Grigoriev I.V."/>
            <person name="Hibbett D.S."/>
            <person name="Martin F."/>
            <person name="Nordberg H.P."/>
            <person name="Cantor M.N."/>
            <person name="Hua S.X."/>
        </authorList>
    </citation>
    <scope>NUCLEOTIDE SEQUENCE [LARGE SCALE GENOMIC DNA]</scope>
    <source>
        <strain evidence="5 6">MAFF 305830</strain>
    </source>
</reference>
<evidence type="ECO:0000259" key="4">
    <source>
        <dbReference type="Pfam" id="PF16979"/>
    </source>
</evidence>
<evidence type="ECO:0000256" key="2">
    <source>
        <dbReference type="SAM" id="MobiDB-lite"/>
    </source>
</evidence>
<dbReference type="HOGENOM" id="CLU_007847_0_0_1"/>
<feature type="region of interest" description="Disordered" evidence="2">
    <location>
        <begin position="208"/>
        <end position="404"/>
    </location>
</feature>
<evidence type="ECO:0000313" key="5">
    <source>
        <dbReference type="EMBL" id="KIM24063.1"/>
    </source>
</evidence>
<comment type="similarity">
    <text evidence="1">Belongs to the SIN1 family.</text>
</comment>
<dbReference type="Gene3D" id="2.30.29.30">
    <property type="entry name" value="Pleckstrin-homology domain (PH domain)/Phosphotyrosine-binding domain (PTB)"/>
    <property type="match status" value="1"/>
</dbReference>
<evidence type="ECO:0000259" key="3">
    <source>
        <dbReference type="Pfam" id="PF16978"/>
    </source>
</evidence>
<dbReference type="GO" id="GO:0005886">
    <property type="term" value="C:plasma membrane"/>
    <property type="evidence" value="ECO:0007669"/>
    <property type="project" value="TreeGrafter"/>
</dbReference>
<feature type="compositionally biased region" description="Basic and acidic residues" evidence="2">
    <location>
        <begin position="304"/>
        <end position="313"/>
    </location>
</feature>
<keyword evidence="6" id="KW-1185">Reference proteome</keyword>
<dbReference type="STRING" id="933852.A0A0C2WC86"/>
<dbReference type="PANTHER" id="PTHR13335">
    <property type="entry name" value="TARGET OF RAPAMYCIN COMPLEX 2 SUBUNIT MAPKAP1"/>
    <property type="match status" value="1"/>
</dbReference>
<dbReference type="EMBL" id="KN824328">
    <property type="protein sequence ID" value="KIM24063.1"/>
    <property type="molecule type" value="Genomic_DNA"/>
</dbReference>
<gene>
    <name evidence="5" type="ORF">M408DRAFT_331981</name>
</gene>
<accession>A0A0C2WC86</accession>
<reference evidence="6" key="2">
    <citation type="submission" date="2015-01" db="EMBL/GenBank/DDBJ databases">
        <title>Evolutionary Origins and Diversification of the Mycorrhizal Mutualists.</title>
        <authorList>
            <consortium name="DOE Joint Genome Institute"/>
            <consortium name="Mycorrhizal Genomics Consortium"/>
            <person name="Kohler A."/>
            <person name="Kuo A."/>
            <person name="Nagy L.G."/>
            <person name="Floudas D."/>
            <person name="Copeland A."/>
            <person name="Barry K.W."/>
            <person name="Cichocki N."/>
            <person name="Veneault-Fourrey C."/>
            <person name="LaButti K."/>
            <person name="Lindquist E.A."/>
            <person name="Lipzen A."/>
            <person name="Lundell T."/>
            <person name="Morin E."/>
            <person name="Murat C."/>
            <person name="Riley R."/>
            <person name="Ohm R."/>
            <person name="Sun H."/>
            <person name="Tunlid A."/>
            <person name="Henrissat B."/>
            <person name="Grigoriev I.V."/>
            <person name="Hibbett D.S."/>
            <person name="Martin F."/>
        </authorList>
    </citation>
    <scope>NUCLEOTIDE SEQUENCE [LARGE SCALE GENOMIC DNA]</scope>
    <source>
        <strain evidence="6">MAFF 305830</strain>
    </source>
</reference>
<feature type="domain" description="SIN1-type PH" evidence="4">
    <location>
        <begin position="737"/>
        <end position="836"/>
    </location>
</feature>
<dbReference type="GO" id="GO:0005737">
    <property type="term" value="C:cytoplasm"/>
    <property type="evidence" value="ECO:0007669"/>
    <property type="project" value="TreeGrafter"/>
</dbReference>